<dbReference type="GO" id="GO:0003964">
    <property type="term" value="F:RNA-directed DNA polymerase activity"/>
    <property type="evidence" value="ECO:0007669"/>
    <property type="project" value="UniProtKB-KW"/>
</dbReference>
<gene>
    <name evidence="3" type="ORF">Tci_046650</name>
</gene>
<dbReference type="AlphaFoldDB" id="A0A6L2MPH3"/>
<reference evidence="3" key="1">
    <citation type="journal article" date="2019" name="Sci. Rep.">
        <title>Draft genome of Tanacetum cinerariifolium, the natural source of mosquito coil.</title>
        <authorList>
            <person name="Yamashiro T."/>
            <person name="Shiraishi A."/>
            <person name="Satake H."/>
            <person name="Nakayama K."/>
        </authorList>
    </citation>
    <scope>NUCLEOTIDE SEQUENCE</scope>
</reference>
<dbReference type="PANTHER" id="PTHR36617:SF15">
    <property type="entry name" value="REVERSE TRANSCRIPTASE ZINC-BINDING DOMAIN-CONTAINING PROTEIN"/>
    <property type="match status" value="1"/>
</dbReference>
<dbReference type="EMBL" id="BKCJ010006931">
    <property type="protein sequence ID" value="GEU74672.1"/>
    <property type="molecule type" value="Genomic_DNA"/>
</dbReference>
<keyword evidence="3" id="KW-0548">Nucleotidyltransferase</keyword>
<feature type="domain" description="Reverse transcriptase zinc-binding" evidence="2">
    <location>
        <begin position="292"/>
        <end position="360"/>
    </location>
</feature>
<evidence type="ECO:0000259" key="1">
    <source>
        <dbReference type="Pfam" id="PF00078"/>
    </source>
</evidence>
<name>A0A6L2MPH3_TANCI</name>
<evidence type="ECO:0000313" key="3">
    <source>
        <dbReference type="EMBL" id="GEU74672.1"/>
    </source>
</evidence>
<dbReference type="Pfam" id="PF13966">
    <property type="entry name" value="zf-RVT"/>
    <property type="match status" value="1"/>
</dbReference>
<dbReference type="PANTHER" id="PTHR36617">
    <property type="entry name" value="PROTEIN, PUTATIVE-RELATED"/>
    <property type="match status" value="1"/>
</dbReference>
<dbReference type="InterPro" id="IPR026960">
    <property type="entry name" value="RVT-Znf"/>
</dbReference>
<keyword evidence="3" id="KW-0808">Transferase</keyword>
<evidence type="ECO:0000259" key="2">
    <source>
        <dbReference type="Pfam" id="PF13966"/>
    </source>
</evidence>
<dbReference type="InterPro" id="IPR000477">
    <property type="entry name" value="RT_dom"/>
</dbReference>
<organism evidence="3">
    <name type="scientific">Tanacetum cinerariifolium</name>
    <name type="common">Dalmatian daisy</name>
    <name type="synonym">Chrysanthemum cinerariifolium</name>
    <dbReference type="NCBI Taxonomy" id="118510"/>
    <lineage>
        <taxon>Eukaryota</taxon>
        <taxon>Viridiplantae</taxon>
        <taxon>Streptophyta</taxon>
        <taxon>Embryophyta</taxon>
        <taxon>Tracheophyta</taxon>
        <taxon>Spermatophyta</taxon>
        <taxon>Magnoliopsida</taxon>
        <taxon>eudicotyledons</taxon>
        <taxon>Gunneridae</taxon>
        <taxon>Pentapetalae</taxon>
        <taxon>asterids</taxon>
        <taxon>campanulids</taxon>
        <taxon>Asterales</taxon>
        <taxon>Asteraceae</taxon>
        <taxon>Asteroideae</taxon>
        <taxon>Anthemideae</taxon>
        <taxon>Anthemidinae</taxon>
        <taxon>Tanacetum</taxon>
    </lineage>
</organism>
<accession>A0A6L2MPH3</accession>
<keyword evidence="3" id="KW-0695">RNA-directed DNA polymerase</keyword>
<feature type="domain" description="Reverse transcriptase" evidence="1">
    <location>
        <begin position="3"/>
        <end position="125"/>
    </location>
</feature>
<dbReference type="Pfam" id="PF00078">
    <property type="entry name" value="RVT_1"/>
    <property type="match status" value="1"/>
</dbReference>
<proteinExistence type="predicted"/>
<comment type="caution">
    <text evidence="3">The sequence shown here is derived from an EMBL/GenBank/DDBJ whole genome shotgun (WGS) entry which is preliminary data.</text>
</comment>
<protein>
    <submittedName>
        <fullName evidence="3">RNA-directed DNA polymerase, eukaryota</fullName>
    </submittedName>
</protein>
<sequence>MMKFGFGEKWCMWIQSCLQSSRGSVIMNRSHTEEFQFYKGLKQGDSLSLFLFILVMKSLHISFQRVVDVGLFKGTELAHSLNLYHMFYADDAIFMGQWKDDKVKQAAAKIGCNTLKTPFSNLGLKVGGCSSLWARVIKALHGYDGKIGQKVKSCYPSLCLDIIHEVEMFKSHGIDLVSLILSKLGNGANTSFWEVAWHRGSSFKSLFPRLYALETQKKIDIASKLSHSGLDVSFRRPPRGGVEIHQFKHMKEKVEGCILADMIDRWFWALEGLGEFTIKSFRKMIDDFMLPEVSSKTRWIKAVHIKVNVHAWKVKLDGLPTRLNISRKGSDIESILCLMCGKAVESTSHIFFTCQMSKEIL</sequence>